<proteinExistence type="predicted"/>
<dbReference type="AlphaFoldDB" id="A0A934W2J2"/>
<comment type="caution">
    <text evidence="2">The sequence shown here is derived from an EMBL/GenBank/DDBJ whole genome shotgun (WGS) entry which is preliminary data.</text>
</comment>
<dbReference type="EMBL" id="JAEPES010000001">
    <property type="protein sequence ID" value="MBK4346904.1"/>
    <property type="molecule type" value="Genomic_DNA"/>
</dbReference>
<sequence length="115" mass="12826">MAEKLNDAALQHARSLVRDGKVVRDKHAGWAAKAPTAAEENAFIEKHGWAEYEKWHLGVDETASEQTKGRFSFPYGDFSRVDRGAVIAIESRAAEYDHDDIATAAKNLLELIDEE</sequence>
<name>A0A934W2J2_9MICO</name>
<gene>
    <name evidence="1" type="ORF">IV501_04600</name>
    <name evidence="2" type="ORF">IV501_10025</name>
</gene>
<dbReference type="Proteomes" id="UP000636458">
    <property type="component" value="Unassembled WGS sequence"/>
</dbReference>
<evidence type="ECO:0000313" key="1">
    <source>
        <dbReference type="EMBL" id="MBK4346904.1"/>
    </source>
</evidence>
<reference evidence="2" key="1">
    <citation type="submission" date="2021-01" db="EMBL/GenBank/DDBJ databases">
        <title>Lacisediminihabitans sp. nov. strain G11-30, isolated from Antarctic Soil.</title>
        <authorList>
            <person name="Li J."/>
        </authorList>
    </citation>
    <scope>NUCLEOTIDE SEQUENCE</scope>
    <source>
        <strain evidence="2">G11-30</strain>
    </source>
</reference>
<accession>A0A934W2J2</accession>
<evidence type="ECO:0000313" key="3">
    <source>
        <dbReference type="Proteomes" id="UP000636458"/>
    </source>
</evidence>
<organism evidence="2 3">
    <name type="scientific">Lacisediminihabitans changchengi</name>
    <dbReference type="NCBI Taxonomy" id="2787634"/>
    <lineage>
        <taxon>Bacteria</taxon>
        <taxon>Bacillati</taxon>
        <taxon>Actinomycetota</taxon>
        <taxon>Actinomycetes</taxon>
        <taxon>Micrococcales</taxon>
        <taxon>Microbacteriaceae</taxon>
        <taxon>Lacisediminihabitans</taxon>
    </lineage>
</organism>
<protein>
    <submittedName>
        <fullName evidence="2">Uncharacterized protein</fullName>
    </submittedName>
</protein>
<dbReference type="RefSeq" id="WP_200555188.1">
    <property type="nucleotide sequence ID" value="NZ_JAEPES010000001.1"/>
</dbReference>
<keyword evidence="3" id="KW-1185">Reference proteome</keyword>
<evidence type="ECO:0000313" key="2">
    <source>
        <dbReference type="EMBL" id="MBK4347973.1"/>
    </source>
</evidence>
<dbReference type="EMBL" id="JAEPES010000003">
    <property type="protein sequence ID" value="MBK4347973.1"/>
    <property type="molecule type" value="Genomic_DNA"/>
</dbReference>